<gene>
    <name evidence="1" type="ORF">ET418_15395</name>
</gene>
<dbReference type="Proteomes" id="UP000324298">
    <property type="component" value="Unassembled WGS sequence"/>
</dbReference>
<organism evidence="1 2">
    <name type="scientific">Oryzomonas rubra</name>
    <dbReference type="NCBI Taxonomy" id="2509454"/>
    <lineage>
        <taxon>Bacteria</taxon>
        <taxon>Pseudomonadati</taxon>
        <taxon>Thermodesulfobacteriota</taxon>
        <taxon>Desulfuromonadia</taxon>
        <taxon>Geobacterales</taxon>
        <taxon>Geobacteraceae</taxon>
        <taxon>Oryzomonas</taxon>
    </lineage>
</organism>
<protein>
    <submittedName>
        <fullName evidence="1">Uncharacterized protein</fullName>
    </submittedName>
</protein>
<dbReference type="AlphaFoldDB" id="A0A5A9X7Y3"/>
<name>A0A5A9X7Y3_9BACT</name>
<keyword evidence="2" id="KW-1185">Reference proteome</keyword>
<evidence type="ECO:0000313" key="2">
    <source>
        <dbReference type="Proteomes" id="UP000324298"/>
    </source>
</evidence>
<comment type="caution">
    <text evidence="1">The sequence shown here is derived from an EMBL/GenBank/DDBJ whole genome shotgun (WGS) entry which is preliminary data.</text>
</comment>
<sequence length="214" mass="23781">MGFPNIDKMLQKLFVQKVQEAQADPQTLIDDLFDDLDSAEQAEISQYLLRKEFTKDVRDRGSKVFVTLSFIMTDVPFPQIGITLGQENTDRWIGDAIGESVAVTDTTGKTIAWDVVKGYYAKSSWNVTIAAATKDEVIWLSRLCQHSIMSSMDDLAGAGVAELDVAMADLQLQADQQPMTVFSRQLRITATTENTWKKRIPASYYATGNNTALA</sequence>
<accession>A0A5A9X7Y3</accession>
<evidence type="ECO:0000313" key="1">
    <source>
        <dbReference type="EMBL" id="KAA0888763.1"/>
    </source>
</evidence>
<dbReference type="RefSeq" id="WP_149309085.1">
    <property type="nucleotide sequence ID" value="NZ_SRSD01000010.1"/>
</dbReference>
<reference evidence="1 2" key="1">
    <citation type="submission" date="2019-04" db="EMBL/GenBank/DDBJ databases">
        <title>Geobacter ruber sp. nov., ferric-reducing bacteria isolated from paddy soil.</title>
        <authorList>
            <person name="Xu Z."/>
            <person name="Masuda Y."/>
            <person name="Itoh H."/>
            <person name="Senoo K."/>
        </authorList>
    </citation>
    <scope>NUCLEOTIDE SEQUENCE [LARGE SCALE GENOMIC DNA]</scope>
    <source>
        <strain evidence="1 2">Red88</strain>
    </source>
</reference>
<dbReference type="EMBL" id="SRSD01000010">
    <property type="protein sequence ID" value="KAA0888763.1"/>
    <property type="molecule type" value="Genomic_DNA"/>
</dbReference>
<proteinExistence type="predicted"/>